<dbReference type="PRINTS" id="PR00146">
    <property type="entry name" value="DHPICSNTHASE"/>
</dbReference>
<dbReference type="InterPro" id="IPR013785">
    <property type="entry name" value="Aldolase_TIM"/>
</dbReference>
<keyword evidence="1 2" id="KW-0456">Lyase</keyword>
<dbReference type="GO" id="GO:0008840">
    <property type="term" value="F:4-hydroxy-tetrahydrodipicolinate synthase activity"/>
    <property type="evidence" value="ECO:0007669"/>
    <property type="project" value="UniProtKB-EC"/>
</dbReference>
<reference evidence="5 6" key="1">
    <citation type="submission" date="2020-07" db="EMBL/GenBank/DDBJ databases">
        <title>Sequencing the genomes of 1000 actinobacteria strains.</title>
        <authorList>
            <person name="Klenk H.-P."/>
        </authorList>
    </citation>
    <scope>NUCLEOTIDE SEQUENCE [LARGE SCALE GENOMIC DNA]</scope>
    <source>
        <strain evidence="5 6">DSM 100723</strain>
    </source>
</reference>
<dbReference type="SMART" id="SM01130">
    <property type="entry name" value="DHDPS"/>
    <property type="match status" value="1"/>
</dbReference>
<evidence type="ECO:0000256" key="4">
    <source>
        <dbReference type="PIRSR" id="PIRSR001365-2"/>
    </source>
</evidence>
<name>A0A7W3IT76_9ACTN</name>
<evidence type="ECO:0000313" key="5">
    <source>
        <dbReference type="EMBL" id="MBA8794792.1"/>
    </source>
</evidence>
<gene>
    <name evidence="5" type="ORF">FHX74_002411</name>
</gene>
<dbReference type="EC" id="4.3.3.7" evidence="5"/>
<feature type="binding site" evidence="4">
    <location>
        <position position="204"/>
    </location>
    <ligand>
        <name>pyruvate</name>
        <dbReference type="ChEBI" id="CHEBI:15361"/>
    </ligand>
</feature>
<evidence type="ECO:0000256" key="1">
    <source>
        <dbReference type="ARBA" id="ARBA00023239"/>
    </source>
</evidence>
<comment type="similarity">
    <text evidence="2">Belongs to the DapA family.</text>
</comment>
<dbReference type="AlphaFoldDB" id="A0A7W3IT76"/>
<dbReference type="PANTHER" id="PTHR12128">
    <property type="entry name" value="DIHYDRODIPICOLINATE SYNTHASE"/>
    <property type="match status" value="1"/>
</dbReference>
<dbReference type="SUPFAM" id="SSF51569">
    <property type="entry name" value="Aldolase"/>
    <property type="match status" value="1"/>
</dbReference>
<organism evidence="5 6">
    <name type="scientific">Microlunatus kandeliicorticis</name>
    <dbReference type="NCBI Taxonomy" id="1759536"/>
    <lineage>
        <taxon>Bacteria</taxon>
        <taxon>Bacillati</taxon>
        <taxon>Actinomycetota</taxon>
        <taxon>Actinomycetes</taxon>
        <taxon>Propionibacteriales</taxon>
        <taxon>Propionibacteriaceae</taxon>
        <taxon>Microlunatus</taxon>
    </lineage>
</organism>
<protein>
    <submittedName>
        <fullName evidence="5">4-hydroxy-tetrahydrodipicolinate synthase</fullName>
        <ecNumber evidence="5">4.3.3.7</ecNumber>
    </submittedName>
</protein>
<sequence>MGEPSDLLGGVYVANVSPMRDDDRCSLDVEAYLGHVTWLAGHGVRGIVPFGTNGEGPVIATGEKRTVLERLFALDLPDGFQLVPTVAEGNLPDTLDQLAFLAGAPATAVLVLPPYYVKPVSAEGLELFYRRVLDATDHPVIVYHIPKYAVGVPAEVVGRLPVWGVKDSDGSPGYAEAVHEAGRGVLLGTEDDVPGGLRIAAGTISALANVVPDLMVQLYDHVRAGRDDEAAALAGHLRQVRAMTKQHTSVAVLKRLAGERQGRSLGTVRPPQLPLPSDYDAATALATALDTHAGSRG</sequence>
<dbReference type="Gene3D" id="3.20.20.70">
    <property type="entry name" value="Aldolase class I"/>
    <property type="match status" value="1"/>
</dbReference>
<dbReference type="Proteomes" id="UP000523079">
    <property type="component" value="Unassembled WGS sequence"/>
</dbReference>
<evidence type="ECO:0000256" key="2">
    <source>
        <dbReference type="PIRNR" id="PIRNR001365"/>
    </source>
</evidence>
<dbReference type="PIRSF" id="PIRSF001365">
    <property type="entry name" value="DHDPS"/>
    <property type="match status" value="1"/>
</dbReference>
<proteinExistence type="inferred from homology"/>
<dbReference type="EMBL" id="JACGWT010000003">
    <property type="protein sequence ID" value="MBA8794792.1"/>
    <property type="molecule type" value="Genomic_DNA"/>
</dbReference>
<dbReference type="InterPro" id="IPR002220">
    <property type="entry name" value="DapA-like"/>
</dbReference>
<evidence type="ECO:0000313" key="6">
    <source>
        <dbReference type="Proteomes" id="UP000523079"/>
    </source>
</evidence>
<keyword evidence="6" id="KW-1185">Reference proteome</keyword>
<evidence type="ECO:0000256" key="3">
    <source>
        <dbReference type="PIRSR" id="PIRSR001365-1"/>
    </source>
</evidence>
<feature type="active site" description="Schiff-base intermediate with substrate" evidence="3">
    <location>
        <position position="166"/>
    </location>
</feature>
<dbReference type="CDD" id="cd00408">
    <property type="entry name" value="DHDPS-like"/>
    <property type="match status" value="1"/>
</dbReference>
<accession>A0A7W3IT76</accession>
<dbReference type="Pfam" id="PF00701">
    <property type="entry name" value="DHDPS"/>
    <property type="match status" value="1"/>
</dbReference>
<feature type="active site" description="Proton donor/acceptor" evidence="3">
    <location>
        <position position="143"/>
    </location>
</feature>
<dbReference type="PANTHER" id="PTHR12128:SF67">
    <property type="entry name" value="BLR3884 PROTEIN"/>
    <property type="match status" value="1"/>
</dbReference>
<comment type="caution">
    <text evidence="5">The sequence shown here is derived from an EMBL/GenBank/DDBJ whole genome shotgun (WGS) entry which is preliminary data.</text>
</comment>